<reference evidence="1 2" key="1">
    <citation type="journal article" date="2019" name="BMC Genomics">
        <title>Chromosome level assembly and comparative genome analysis confirm lager-brewing yeasts originated from a single hybridization.</title>
        <authorList>
            <person name="Salazar A.N."/>
            <person name="Gorter de Vries A.R."/>
            <person name="van den Broek M."/>
            <person name="Brouwers N."/>
            <person name="de la Torre Cortes P."/>
            <person name="Kuijpers N.G.A."/>
            <person name="Daran J.G."/>
            <person name="Abeel T."/>
        </authorList>
    </citation>
    <scope>NUCLEOTIDE SEQUENCE [LARGE SCALE GENOMIC DNA]</scope>
    <source>
        <strain evidence="1 2">CBS 1483</strain>
    </source>
</reference>
<gene>
    <name evidence="1" type="ORF">GRS66_000064</name>
</gene>
<sequence>MSKLYQAGGAPGGAAGGAQAVSQVVLLQLQRLKVQPLKKLIKPIGAAIDNNENVF</sequence>
<organism evidence="1 2">
    <name type="scientific">Saccharomyces pastorianus</name>
    <name type="common">Lager yeast</name>
    <name type="synonym">Saccharomyces cerevisiae x Saccharomyces eubayanus</name>
    <dbReference type="NCBI Taxonomy" id="27292"/>
    <lineage>
        <taxon>Eukaryota</taxon>
        <taxon>Fungi</taxon>
        <taxon>Dikarya</taxon>
        <taxon>Ascomycota</taxon>
        <taxon>Saccharomycotina</taxon>
        <taxon>Saccharomycetes</taxon>
        <taxon>Saccharomycetales</taxon>
        <taxon>Saccharomycetaceae</taxon>
        <taxon>Saccharomyces</taxon>
    </lineage>
</organism>
<keyword evidence="2" id="KW-1185">Reference proteome</keyword>
<protein>
    <submittedName>
        <fullName evidence="1">Uncharacterized protein</fullName>
    </submittedName>
</protein>
<name>A0A6C1DMI9_SACPS</name>
<dbReference type="EMBL" id="CP048983">
    <property type="protein sequence ID" value="QID77877.1"/>
    <property type="molecule type" value="Genomic_DNA"/>
</dbReference>
<proteinExistence type="predicted"/>
<dbReference type="AlphaFoldDB" id="A0A6C1DMI9"/>
<evidence type="ECO:0000313" key="2">
    <source>
        <dbReference type="Proteomes" id="UP000501346"/>
    </source>
</evidence>
<dbReference type="Proteomes" id="UP000501346">
    <property type="component" value="Chromosome ScI"/>
</dbReference>
<accession>A0A6C1DMI9</accession>
<evidence type="ECO:0000313" key="1">
    <source>
        <dbReference type="EMBL" id="QID77877.1"/>
    </source>
</evidence>